<dbReference type="Gene3D" id="3.90.550.10">
    <property type="entry name" value="Spore Coat Polysaccharide Biosynthesis Protein SpsA, Chain A"/>
    <property type="match status" value="1"/>
</dbReference>
<dbReference type="InterPro" id="IPR029044">
    <property type="entry name" value="Nucleotide-diphossugar_trans"/>
</dbReference>
<reference evidence="3 5" key="1">
    <citation type="journal article" date="2019" name="Nat. Microbiol.">
        <title>Expanding anaerobic alkane metabolism in the domain of Archaea.</title>
        <authorList>
            <person name="Wang Y."/>
            <person name="Wegener G."/>
            <person name="Hou J."/>
            <person name="Wang F."/>
            <person name="Xiao X."/>
        </authorList>
    </citation>
    <scope>NUCLEOTIDE SEQUENCE [LARGE SCALE GENOMIC DNA]</scope>
    <source>
        <strain evidence="3">WYZ-LMO11</strain>
    </source>
</reference>
<evidence type="ECO:0000313" key="3">
    <source>
        <dbReference type="EMBL" id="TDA37874.1"/>
    </source>
</evidence>
<comment type="caution">
    <text evidence="2">The sequence shown here is derived from an EMBL/GenBank/DDBJ whole genome shotgun (WGS) entry which is preliminary data.</text>
</comment>
<protein>
    <submittedName>
        <fullName evidence="3">NDP-sugar synthase</fullName>
    </submittedName>
    <submittedName>
        <fullName evidence="2">Nucleotidyltransferase family protein</fullName>
    </submittedName>
</protein>
<evidence type="ECO:0000313" key="4">
    <source>
        <dbReference type="Proteomes" id="UP000316080"/>
    </source>
</evidence>
<dbReference type="InterPro" id="IPR005835">
    <property type="entry name" value="NTP_transferase_dom"/>
</dbReference>
<gene>
    <name evidence="3" type="ORF">DSO09_05890</name>
    <name evidence="2" type="ORF">EF809_05200</name>
</gene>
<sequence length="242" mass="28036">MHSIILAGGYAKRLWPLTLDRPKPLLPLGNKCILDFVISKLMEIDDLEEIIVSTNKRFESHFFKWLEERNYKNISIISEPSTREEEKLGPINAIWEIIKNRPGEYLIIAGDNVFSASLKEMVEFYKKVKSPVIALFEMDNIELVKQYACVSIGEDLSITDFEEKPKIPKTCLVATCIYILPWSSLSKIEYYLKAGNPPDPIGKFIEWLSKNEKIYGFKFKGYWYDIGSYESYIKAQEVINKL</sequence>
<evidence type="ECO:0000313" key="5">
    <source>
        <dbReference type="Proteomes" id="UP000317265"/>
    </source>
</evidence>
<accession>A0A520KEH0</accession>
<dbReference type="EMBL" id="QNVI01000062">
    <property type="protein sequence ID" value="TDA37874.1"/>
    <property type="molecule type" value="Genomic_DNA"/>
</dbReference>
<evidence type="ECO:0000313" key="2">
    <source>
        <dbReference type="EMBL" id="RZN55484.1"/>
    </source>
</evidence>
<dbReference type="SUPFAM" id="SSF53448">
    <property type="entry name" value="Nucleotide-diphospho-sugar transferases"/>
    <property type="match status" value="1"/>
</dbReference>
<reference evidence="2 4" key="2">
    <citation type="journal article" date="2019" name="Nat. Microbiol.">
        <title>Wide diversity of methane and short-chain alkane metabolisms in uncultured archaea.</title>
        <authorList>
            <person name="Borrel G."/>
            <person name="Adam P.S."/>
            <person name="McKay L.J."/>
            <person name="Chen L.X."/>
            <person name="Sierra-Garcia I.N."/>
            <person name="Sieber C.M."/>
            <person name="Letourneur Q."/>
            <person name="Ghozlane A."/>
            <person name="Andersen G.L."/>
            <person name="Li W.J."/>
            <person name="Hallam S.J."/>
            <person name="Muyzer G."/>
            <person name="de Oliveira V.M."/>
            <person name="Inskeep W.P."/>
            <person name="Banfield J.F."/>
            <person name="Gribaldo S."/>
        </authorList>
    </citation>
    <scope>NUCLEOTIDE SEQUENCE [LARGE SCALE GENOMIC DNA]</scope>
    <source>
        <strain evidence="2">Verst-YHS</strain>
    </source>
</reference>
<dbReference type="EMBL" id="RXIH01000043">
    <property type="protein sequence ID" value="RZN55484.1"/>
    <property type="molecule type" value="Genomic_DNA"/>
</dbReference>
<dbReference type="CDD" id="cd04181">
    <property type="entry name" value="NTP_transferase"/>
    <property type="match status" value="1"/>
</dbReference>
<dbReference type="Proteomes" id="UP000317265">
    <property type="component" value="Unassembled WGS sequence"/>
</dbReference>
<proteinExistence type="predicted"/>
<dbReference type="AlphaFoldDB" id="A0A520KEH0"/>
<dbReference type="Pfam" id="PF00483">
    <property type="entry name" value="NTP_transferase"/>
    <property type="match status" value="1"/>
</dbReference>
<feature type="domain" description="Nucleotidyl transferase" evidence="1">
    <location>
        <begin position="3"/>
        <end position="239"/>
    </location>
</feature>
<dbReference type="Proteomes" id="UP000316080">
    <property type="component" value="Unassembled WGS sequence"/>
</dbReference>
<dbReference type="GO" id="GO:0016740">
    <property type="term" value="F:transferase activity"/>
    <property type="evidence" value="ECO:0007669"/>
    <property type="project" value="UniProtKB-KW"/>
</dbReference>
<organism evidence="2 4">
    <name type="scientific">Thermoproteota archaeon</name>
    <dbReference type="NCBI Taxonomy" id="2056631"/>
    <lineage>
        <taxon>Archaea</taxon>
        <taxon>Thermoproteota</taxon>
    </lineage>
</organism>
<name>A0A520KEH0_9CREN</name>
<keyword evidence="2" id="KW-0808">Transferase</keyword>
<evidence type="ECO:0000259" key="1">
    <source>
        <dbReference type="Pfam" id="PF00483"/>
    </source>
</evidence>
<dbReference type="InterPro" id="IPR050486">
    <property type="entry name" value="Mannose-1P_guanyltransferase"/>
</dbReference>
<dbReference type="PANTHER" id="PTHR22572">
    <property type="entry name" value="SUGAR-1-PHOSPHATE GUANYL TRANSFERASE"/>
    <property type="match status" value="1"/>
</dbReference>